<protein>
    <submittedName>
        <fullName evidence="2">Transposase</fullName>
    </submittedName>
</protein>
<dbReference type="Proteomes" id="UP000492821">
    <property type="component" value="Unassembled WGS sequence"/>
</dbReference>
<keyword evidence="1" id="KW-1185">Reference proteome</keyword>
<reference evidence="2" key="2">
    <citation type="submission" date="2020-10" db="UniProtKB">
        <authorList>
            <consortium name="WormBaseParasite"/>
        </authorList>
    </citation>
    <scope>IDENTIFICATION</scope>
</reference>
<dbReference type="AlphaFoldDB" id="A0A7E4VYZ7"/>
<sequence>MVRHHITARARVNNHSPIDAWSDYRTDFERKPDTHCMNHNGSEVLPIVVIENRSLMSKLWNQNHSVVPKS</sequence>
<organism evidence="1 2">
    <name type="scientific">Panagrellus redivivus</name>
    <name type="common">Microworm</name>
    <dbReference type="NCBI Taxonomy" id="6233"/>
    <lineage>
        <taxon>Eukaryota</taxon>
        <taxon>Metazoa</taxon>
        <taxon>Ecdysozoa</taxon>
        <taxon>Nematoda</taxon>
        <taxon>Chromadorea</taxon>
        <taxon>Rhabditida</taxon>
        <taxon>Tylenchina</taxon>
        <taxon>Panagrolaimomorpha</taxon>
        <taxon>Panagrolaimoidea</taxon>
        <taxon>Panagrolaimidae</taxon>
        <taxon>Panagrellus</taxon>
    </lineage>
</organism>
<reference evidence="1" key="1">
    <citation type="journal article" date="2013" name="Genetics">
        <title>The draft genome and transcriptome of Panagrellus redivivus are shaped by the harsh demands of a free-living lifestyle.</title>
        <authorList>
            <person name="Srinivasan J."/>
            <person name="Dillman A.R."/>
            <person name="Macchietto M.G."/>
            <person name="Heikkinen L."/>
            <person name="Lakso M."/>
            <person name="Fracchia K.M."/>
            <person name="Antoshechkin I."/>
            <person name="Mortazavi A."/>
            <person name="Wong G."/>
            <person name="Sternberg P.W."/>
        </authorList>
    </citation>
    <scope>NUCLEOTIDE SEQUENCE [LARGE SCALE GENOMIC DNA]</scope>
    <source>
        <strain evidence="1">MT8872</strain>
    </source>
</reference>
<accession>A0A7E4VYZ7</accession>
<proteinExistence type="predicted"/>
<dbReference type="WBParaSite" id="Pan_g4974.t1">
    <property type="protein sequence ID" value="Pan_g4974.t1"/>
    <property type="gene ID" value="Pan_g4974"/>
</dbReference>
<evidence type="ECO:0000313" key="1">
    <source>
        <dbReference type="Proteomes" id="UP000492821"/>
    </source>
</evidence>
<name>A0A7E4VYZ7_PANRE</name>
<evidence type="ECO:0000313" key="2">
    <source>
        <dbReference type="WBParaSite" id="Pan_g4974.t1"/>
    </source>
</evidence>